<organism evidence="1 2">
    <name type="scientific">Anaerostipes hadrus</name>
    <dbReference type="NCBI Taxonomy" id="649756"/>
    <lineage>
        <taxon>Bacteria</taxon>
        <taxon>Bacillati</taxon>
        <taxon>Bacillota</taxon>
        <taxon>Clostridia</taxon>
        <taxon>Lachnospirales</taxon>
        <taxon>Lachnospiraceae</taxon>
        <taxon>Anaerostipes</taxon>
    </lineage>
</organism>
<sequence>MAKYVKKPVEIEAITFDELMRIGAENADTVVNGMPVKFMYNGYVIRQYDSNSYTIPTLEGDFLMTKDDMLITGVNGEIYPCKKEIFEKTYEKCIEKSIV</sequence>
<proteinExistence type="predicted"/>
<dbReference type="RefSeq" id="WP_055259206.1">
    <property type="nucleotide sequence ID" value="NZ_CYXT01000019.1"/>
</dbReference>
<protein>
    <submittedName>
        <fullName evidence="1">Uncharacterized protein</fullName>
    </submittedName>
</protein>
<name>A0A173TW68_ANAHA</name>
<accession>A0A173TW68</accession>
<dbReference type="AlphaFoldDB" id="A0A173TW68"/>
<dbReference type="Proteomes" id="UP000095598">
    <property type="component" value="Unassembled WGS sequence"/>
</dbReference>
<dbReference type="EMBL" id="CYXT01000019">
    <property type="protein sequence ID" value="CUN06734.1"/>
    <property type="molecule type" value="Genomic_DNA"/>
</dbReference>
<evidence type="ECO:0000313" key="2">
    <source>
        <dbReference type="Proteomes" id="UP000095598"/>
    </source>
</evidence>
<reference evidence="1 2" key="1">
    <citation type="submission" date="2015-09" db="EMBL/GenBank/DDBJ databases">
        <authorList>
            <consortium name="Pathogen Informatics"/>
        </authorList>
    </citation>
    <scope>NUCLEOTIDE SEQUENCE [LARGE SCALE GENOMIC DNA]</scope>
    <source>
        <strain evidence="1 2">2789STDY5608868</strain>
    </source>
</reference>
<gene>
    <name evidence="1" type="ORF">ERS852425_02410</name>
</gene>
<evidence type="ECO:0000313" key="1">
    <source>
        <dbReference type="EMBL" id="CUN06734.1"/>
    </source>
</evidence>